<evidence type="ECO:0000313" key="6">
    <source>
        <dbReference type="EMBL" id="KIM72604.1"/>
    </source>
</evidence>
<keyword evidence="7" id="KW-1185">Reference proteome</keyword>
<dbReference type="InParanoid" id="A0A0C3EXD8"/>
<dbReference type="Pfam" id="PF20147">
    <property type="entry name" value="Crinkler"/>
    <property type="match status" value="2"/>
</dbReference>
<evidence type="ECO:0000256" key="1">
    <source>
        <dbReference type="ARBA" id="ARBA00004340"/>
    </source>
</evidence>
<dbReference type="GO" id="GO:0005576">
    <property type="term" value="C:extracellular region"/>
    <property type="evidence" value="ECO:0007669"/>
    <property type="project" value="UniProtKB-SubCell"/>
</dbReference>
<feature type="domain" description="Crinkler effector protein N-terminal" evidence="5">
    <location>
        <begin position="5"/>
        <end position="124"/>
    </location>
</feature>
<dbReference type="HOGENOM" id="CLU_686170_0_0_1"/>
<evidence type="ECO:0000256" key="2">
    <source>
        <dbReference type="ARBA" id="ARBA00004613"/>
    </source>
</evidence>
<keyword evidence="3" id="KW-0964">Secreted</keyword>
<accession>A0A0C3EXD8</accession>
<dbReference type="EMBL" id="KN833119">
    <property type="protein sequence ID" value="KIM72604.1"/>
    <property type="molecule type" value="Genomic_DNA"/>
</dbReference>
<comment type="subcellular location">
    <subcellularLocation>
        <location evidence="1">Host cell</location>
    </subcellularLocation>
    <subcellularLocation>
        <location evidence="2">Secreted</location>
    </subcellularLocation>
</comment>
<evidence type="ECO:0000256" key="3">
    <source>
        <dbReference type="ARBA" id="ARBA00022525"/>
    </source>
</evidence>
<dbReference type="AlphaFoldDB" id="A0A0C3EXD8"/>
<dbReference type="InterPro" id="IPR045379">
    <property type="entry name" value="Crinkler_N"/>
</dbReference>
<feature type="domain" description="Crinkler effector protein N-terminal" evidence="5">
    <location>
        <begin position="140"/>
        <end position="245"/>
    </location>
</feature>
<sequence>MSDMLNLNCWLLGDDPRRVFPVEIAKTKTVGGLKKAIKGEKMHAFDGIDADLLDLWKVEIDLKKDQKLLKTIKVDSDILGGEELEPEKLGELDLTEDESLLPVEKLFKVFVDAPAEGHLHIVVRRPPPAVTTNLPSEPQLDLNCLVLGDDISAGRVFPVRIAKSETVGGLKKAIKDEKKHEFDDNEADRLDLWKVDIDLTTGWDSVNMIKIEDDILGEALTQPWVRLPKVFVDPPEDESLHIIVRRPVGENHHETRDELTELRQFNLSRRQEKAPSQGAAPSTFRRDQASHPIQFGRPRDDHFYPLPICLLQPEFGTFQDDLRSVPLEPSLTPLGWEWVTKLSLLFEKESDREKALHKLLASLLGKDVVIEKMQIGKYQTDGGVRIPQADLPNLLVVPVNIEVKNETTEGSADGVFENILYFREGVRVLLTGQYEGDWKKTRFPSILILHNGTFLAQLLT</sequence>
<name>A0A0C3EXD8_PILCF</name>
<dbReference type="Proteomes" id="UP000054166">
    <property type="component" value="Unassembled WGS sequence"/>
</dbReference>
<reference evidence="7" key="2">
    <citation type="submission" date="2015-01" db="EMBL/GenBank/DDBJ databases">
        <title>Evolutionary Origins and Diversification of the Mycorrhizal Mutualists.</title>
        <authorList>
            <consortium name="DOE Joint Genome Institute"/>
            <consortium name="Mycorrhizal Genomics Consortium"/>
            <person name="Kohler A."/>
            <person name="Kuo A."/>
            <person name="Nagy L.G."/>
            <person name="Floudas D."/>
            <person name="Copeland A."/>
            <person name="Barry K.W."/>
            <person name="Cichocki N."/>
            <person name="Veneault-Fourrey C."/>
            <person name="LaButti K."/>
            <person name="Lindquist E.A."/>
            <person name="Lipzen A."/>
            <person name="Lundell T."/>
            <person name="Morin E."/>
            <person name="Murat C."/>
            <person name="Riley R."/>
            <person name="Ohm R."/>
            <person name="Sun H."/>
            <person name="Tunlid A."/>
            <person name="Henrissat B."/>
            <person name="Grigoriev I.V."/>
            <person name="Hibbett D.S."/>
            <person name="Martin F."/>
        </authorList>
    </citation>
    <scope>NUCLEOTIDE SEQUENCE [LARGE SCALE GENOMIC DNA]</scope>
    <source>
        <strain evidence="7">F 1598</strain>
    </source>
</reference>
<protein>
    <recommendedName>
        <fullName evidence="5">Crinkler effector protein N-terminal domain-containing protein</fullName>
    </recommendedName>
</protein>
<organism evidence="6 7">
    <name type="scientific">Piloderma croceum (strain F 1598)</name>
    <dbReference type="NCBI Taxonomy" id="765440"/>
    <lineage>
        <taxon>Eukaryota</taxon>
        <taxon>Fungi</taxon>
        <taxon>Dikarya</taxon>
        <taxon>Basidiomycota</taxon>
        <taxon>Agaricomycotina</taxon>
        <taxon>Agaricomycetes</taxon>
        <taxon>Agaricomycetidae</taxon>
        <taxon>Atheliales</taxon>
        <taxon>Atheliaceae</taxon>
        <taxon>Piloderma</taxon>
    </lineage>
</organism>
<evidence type="ECO:0000313" key="7">
    <source>
        <dbReference type="Proteomes" id="UP000054166"/>
    </source>
</evidence>
<evidence type="ECO:0000259" key="5">
    <source>
        <dbReference type="Pfam" id="PF20147"/>
    </source>
</evidence>
<dbReference type="GO" id="GO:0043657">
    <property type="term" value="C:host cell"/>
    <property type="evidence" value="ECO:0007669"/>
    <property type="project" value="UniProtKB-SubCell"/>
</dbReference>
<proteinExistence type="predicted"/>
<feature type="region of interest" description="Disordered" evidence="4">
    <location>
        <begin position="268"/>
        <end position="288"/>
    </location>
</feature>
<dbReference type="OrthoDB" id="3168051at2759"/>
<gene>
    <name evidence="6" type="ORF">PILCRDRAFT_739558</name>
</gene>
<evidence type="ECO:0000256" key="4">
    <source>
        <dbReference type="SAM" id="MobiDB-lite"/>
    </source>
</evidence>
<reference evidence="6 7" key="1">
    <citation type="submission" date="2014-04" db="EMBL/GenBank/DDBJ databases">
        <authorList>
            <consortium name="DOE Joint Genome Institute"/>
            <person name="Kuo A."/>
            <person name="Tarkka M."/>
            <person name="Buscot F."/>
            <person name="Kohler A."/>
            <person name="Nagy L.G."/>
            <person name="Floudas D."/>
            <person name="Copeland A."/>
            <person name="Barry K.W."/>
            <person name="Cichocki N."/>
            <person name="Veneault-Fourrey C."/>
            <person name="LaButti K."/>
            <person name="Lindquist E.A."/>
            <person name="Lipzen A."/>
            <person name="Lundell T."/>
            <person name="Morin E."/>
            <person name="Murat C."/>
            <person name="Sun H."/>
            <person name="Tunlid A."/>
            <person name="Henrissat B."/>
            <person name="Grigoriev I.V."/>
            <person name="Hibbett D.S."/>
            <person name="Martin F."/>
            <person name="Nordberg H.P."/>
            <person name="Cantor M.N."/>
            <person name="Hua S.X."/>
        </authorList>
    </citation>
    <scope>NUCLEOTIDE SEQUENCE [LARGE SCALE GENOMIC DNA]</scope>
    <source>
        <strain evidence="6 7">F 1598</strain>
    </source>
</reference>